<comment type="caution">
    <text evidence="3">The sequence shown here is derived from an EMBL/GenBank/DDBJ whole genome shotgun (WGS) entry which is preliminary data.</text>
</comment>
<accession>A0A7C4RST2</accession>
<evidence type="ECO:0000313" key="3">
    <source>
        <dbReference type="EMBL" id="HGU33078.1"/>
    </source>
</evidence>
<feature type="compositionally biased region" description="Polar residues" evidence="1">
    <location>
        <begin position="20"/>
        <end position="37"/>
    </location>
</feature>
<feature type="region of interest" description="Disordered" evidence="1">
    <location>
        <begin position="1"/>
        <end position="40"/>
    </location>
</feature>
<dbReference type="AlphaFoldDB" id="A0A7C4RST2"/>
<reference evidence="3" key="1">
    <citation type="journal article" date="2020" name="mSystems">
        <title>Genome- and Community-Level Interaction Insights into Carbon Utilization and Element Cycling Functions of Hydrothermarchaeota in Hydrothermal Sediment.</title>
        <authorList>
            <person name="Zhou Z."/>
            <person name="Liu Y."/>
            <person name="Xu W."/>
            <person name="Pan J."/>
            <person name="Luo Z.H."/>
            <person name="Li M."/>
        </authorList>
    </citation>
    <scope>NUCLEOTIDE SEQUENCE [LARGE SCALE GENOMIC DNA]</scope>
    <source>
        <strain evidence="3">SpSt-477</strain>
    </source>
</reference>
<proteinExistence type="predicted"/>
<gene>
    <name evidence="3" type="ORF">ENS29_09510</name>
</gene>
<dbReference type="EMBL" id="DSUH01000223">
    <property type="protein sequence ID" value="HGU33078.1"/>
    <property type="molecule type" value="Genomic_DNA"/>
</dbReference>
<evidence type="ECO:0000256" key="1">
    <source>
        <dbReference type="SAM" id="MobiDB-lite"/>
    </source>
</evidence>
<name>A0A7C4RST2_9BACT</name>
<feature type="domain" description="Flagellar protein FlgJ N-terminal" evidence="2">
    <location>
        <begin position="60"/>
        <end position="107"/>
    </location>
</feature>
<sequence>MSTIDMVPPGNVRMTDHRPTTAQRMQRQQQKALSTNAGDPEKIRRTCQDMESLFLKQLLQEMRKTVPDNGTTGSGGQKKMFSELIDTEFSRKLAEKGFGLAGILEAQLMQRIEVETPAETGE</sequence>
<dbReference type="Pfam" id="PF10135">
    <property type="entry name" value="Rod-binding"/>
    <property type="match status" value="1"/>
</dbReference>
<organism evidence="3">
    <name type="scientific">Desulfatirhabdium butyrativorans</name>
    <dbReference type="NCBI Taxonomy" id="340467"/>
    <lineage>
        <taxon>Bacteria</taxon>
        <taxon>Pseudomonadati</taxon>
        <taxon>Thermodesulfobacteriota</taxon>
        <taxon>Desulfobacteria</taxon>
        <taxon>Desulfobacterales</taxon>
        <taxon>Desulfatirhabdiaceae</taxon>
        <taxon>Desulfatirhabdium</taxon>
    </lineage>
</organism>
<dbReference type="InterPro" id="IPR019301">
    <property type="entry name" value="Flagellar_prot_FlgJ_N"/>
</dbReference>
<evidence type="ECO:0000259" key="2">
    <source>
        <dbReference type="Pfam" id="PF10135"/>
    </source>
</evidence>
<protein>
    <recommendedName>
        <fullName evidence="2">Flagellar protein FlgJ N-terminal domain-containing protein</fullName>
    </recommendedName>
</protein>